<protein>
    <submittedName>
        <fullName evidence="9">RagB/SusD family nutrient uptake outer membrane protein</fullName>
    </submittedName>
</protein>
<dbReference type="SUPFAM" id="SSF48452">
    <property type="entry name" value="TPR-like"/>
    <property type="match status" value="1"/>
</dbReference>
<name>A0A9D9NGS2_9BACT</name>
<reference evidence="9" key="2">
    <citation type="journal article" date="2021" name="PeerJ">
        <title>Extensive microbial diversity within the chicken gut microbiome revealed by metagenomics and culture.</title>
        <authorList>
            <person name="Gilroy R."/>
            <person name="Ravi A."/>
            <person name="Getino M."/>
            <person name="Pursley I."/>
            <person name="Horton D.L."/>
            <person name="Alikhan N.F."/>
            <person name="Baker D."/>
            <person name="Gharbi K."/>
            <person name="Hall N."/>
            <person name="Watson M."/>
            <person name="Adriaenssens E.M."/>
            <person name="Foster-Nyarko E."/>
            <person name="Jarju S."/>
            <person name="Secka A."/>
            <person name="Antonio M."/>
            <person name="Oren A."/>
            <person name="Chaudhuri R.R."/>
            <person name="La Ragione R."/>
            <person name="Hildebrand F."/>
            <person name="Pallen M.J."/>
        </authorList>
    </citation>
    <scope>NUCLEOTIDE SEQUENCE</scope>
    <source>
        <strain evidence="9">B1-8020</strain>
    </source>
</reference>
<feature type="domain" description="SusD-like N-terminal" evidence="8">
    <location>
        <begin position="82"/>
        <end position="239"/>
    </location>
</feature>
<dbReference type="Pfam" id="PF07980">
    <property type="entry name" value="SusD_RagB"/>
    <property type="match status" value="1"/>
</dbReference>
<evidence type="ECO:0000313" key="10">
    <source>
        <dbReference type="Proteomes" id="UP000823604"/>
    </source>
</evidence>
<dbReference type="PROSITE" id="PS51257">
    <property type="entry name" value="PROKAR_LIPOPROTEIN"/>
    <property type="match status" value="1"/>
</dbReference>
<dbReference type="InterPro" id="IPR033985">
    <property type="entry name" value="SusD-like_N"/>
</dbReference>
<dbReference type="InterPro" id="IPR011990">
    <property type="entry name" value="TPR-like_helical_dom_sf"/>
</dbReference>
<sequence length="505" mass="56005">MRKILLFSFAVLSLALTGCDMNKQPFSSINPENALQSMADAQKLHNFVYANFRGMTSGAYVYAGDFSTDLFHASIGFGNNGGDMYTWSQNASNDNASGVWSGLYSAIANDNFFIQSIQKYVSSQTSDNPISDADMAQLNIYKGEAYFSRAYAYFILAAYFCQDYDASTAETAYGVPLVTVYQPSSDYSSYPGRSSLAQTFELINADLDSAEKYITTAPEKAARYFTSDAVKAFRARVALYMDDYPTAIQYAEPLVTGGMYPFVADAQAYANLWLNDSGDECIMQVYADINELASSSSYGYLSFDPTKEIYSPMYIPTADMISLYASDDIRLTQGFLNVSVDFSGVTGQVYLCNKYPGNPSFYVGNNSNYVNSPKPFRIAEQYLILAEAYANTGNDAKASELINALKSNRIPSYVETSYAGSQLISEIRNERVRELYGEGFRFLDLRRYNEGFTRGVPQNSDVVYNIATELTVSASDTHWLWPIPTAEVTSNPQIENQQNPGYSAQ</sequence>
<dbReference type="AlphaFoldDB" id="A0A9D9NGS2"/>
<dbReference type="EMBL" id="JADIMA010000036">
    <property type="protein sequence ID" value="MBO8472715.1"/>
    <property type="molecule type" value="Genomic_DNA"/>
</dbReference>
<dbReference type="Gene3D" id="1.25.40.390">
    <property type="match status" value="1"/>
</dbReference>
<feature type="domain" description="RagB/SusD" evidence="7">
    <location>
        <begin position="349"/>
        <end position="502"/>
    </location>
</feature>
<keyword evidence="3 6" id="KW-0732">Signal</keyword>
<comment type="similarity">
    <text evidence="2">Belongs to the SusD family.</text>
</comment>
<keyword evidence="4" id="KW-0472">Membrane</keyword>
<dbReference type="GO" id="GO:0009279">
    <property type="term" value="C:cell outer membrane"/>
    <property type="evidence" value="ECO:0007669"/>
    <property type="project" value="UniProtKB-SubCell"/>
</dbReference>
<evidence type="ECO:0000256" key="3">
    <source>
        <dbReference type="ARBA" id="ARBA00022729"/>
    </source>
</evidence>
<comment type="caution">
    <text evidence="9">The sequence shown here is derived from an EMBL/GenBank/DDBJ whole genome shotgun (WGS) entry which is preliminary data.</text>
</comment>
<accession>A0A9D9NGS2</accession>
<dbReference type="Pfam" id="PF14322">
    <property type="entry name" value="SusD-like_3"/>
    <property type="match status" value="1"/>
</dbReference>
<evidence type="ECO:0000313" key="9">
    <source>
        <dbReference type="EMBL" id="MBO8472715.1"/>
    </source>
</evidence>
<evidence type="ECO:0000256" key="4">
    <source>
        <dbReference type="ARBA" id="ARBA00023136"/>
    </source>
</evidence>
<evidence type="ECO:0000256" key="1">
    <source>
        <dbReference type="ARBA" id="ARBA00004442"/>
    </source>
</evidence>
<keyword evidence="5" id="KW-0998">Cell outer membrane</keyword>
<reference evidence="9" key="1">
    <citation type="submission" date="2020-10" db="EMBL/GenBank/DDBJ databases">
        <authorList>
            <person name="Gilroy R."/>
        </authorList>
    </citation>
    <scope>NUCLEOTIDE SEQUENCE</scope>
    <source>
        <strain evidence="9">B1-8020</strain>
    </source>
</reference>
<evidence type="ECO:0000259" key="8">
    <source>
        <dbReference type="Pfam" id="PF14322"/>
    </source>
</evidence>
<evidence type="ECO:0000256" key="5">
    <source>
        <dbReference type="ARBA" id="ARBA00023237"/>
    </source>
</evidence>
<evidence type="ECO:0000259" key="7">
    <source>
        <dbReference type="Pfam" id="PF07980"/>
    </source>
</evidence>
<organism evidence="9 10">
    <name type="scientific">Candidatus Merdivivens pullicola</name>
    <dbReference type="NCBI Taxonomy" id="2840872"/>
    <lineage>
        <taxon>Bacteria</taxon>
        <taxon>Pseudomonadati</taxon>
        <taxon>Bacteroidota</taxon>
        <taxon>Bacteroidia</taxon>
        <taxon>Bacteroidales</taxon>
        <taxon>Muribaculaceae</taxon>
        <taxon>Muribaculaceae incertae sedis</taxon>
        <taxon>Candidatus Merdivivens</taxon>
    </lineage>
</organism>
<gene>
    <name evidence="9" type="ORF">IAB81_03695</name>
</gene>
<comment type="subcellular location">
    <subcellularLocation>
        <location evidence="1">Cell outer membrane</location>
    </subcellularLocation>
</comment>
<evidence type="ECO:0000256" key="2">
    <source>
        <dbReference type="ARBA" id="ARBA00006275"/>
    </source>
</evidence>
<feature type="signal peptide" evidence="6">
    <location>
        <begin position="1"/>
        <end position="18"/>
    </location>
</feature>
<dbReference type="Proteomes" id="UP000823604">
    <property type="component" value="Unassembled WGS sequence"/>
</dbReference>
<dbReference type="InterPro" id="IPR012944">
    <property type="entry name" value="SusD_RagB_dom"/>
</dbReference>
<evidence type="ECO:0000256" key="6">
    <source>
        <dbReference type="SAM" id="SignalP"/>
    </source>
</evidence>
<feature type="chain" id="PRO_5039262369" evidence="6">
    <location>
        <begin position="19"/>
        <end position="505"/>
    </location>
</feature>
<proteinExistence type="inferred from homology"/>